<evidence type="ECO:0000313" key="3">
    <source>
        <dbReference type="Proteomes" id="UP000268094"/>
    </source>
</evidence>
<keyword evidence="1" id="KW-0472">Membrane</keyword>
<sequence>MSLIAARVLGASFAAIGLTMLVLSWGMYRRDSRIVDEGAYTQGTVLKKEFLAFTDDSEYVLHYAFTSHDGTRVKNRRNISSGLWKRLRVGDSIQVLYSREQPRWSFPEGHGLMSLGLALFFTGVLVPFSLIGLLFMLARAGPATADVDSAAAPPPS</sequence>
<protein>
    <submittedName>
        <fullName evidence="2">DUF3592 domain-containing protein</fullName>
    </submittedName>
</protein>
<dbReference type="Proteomes" id="UP000268094">
    <property type="component" value="Unassembled WGS sequence"/>
</dbReference>
<evidence type="ECO:0000313" key="2">
    <source>
        <dbReference type="EMBL" id="RKG94029.1"/>
    </source>
</evidence>
<organism evidence="2 3">
    <name type="scientific">Corallococcus terminator</name>
    <dbReference type="NCBI Taxonomy" id="2316733"/>
    <lineage>
        <taxon>Bacteria</taxon>
        <taxon>Pseudomonadati</taxon>
        <taxon>Myxococcota</taxon>
        <taxon>Myxococcia</taxon>
        <taxon>Myxococcales</taxon>
        <taxon>Cystobacterineae</taxon>
        <taxon>Myxococcaceae</taxon>
        <taxon>Corallococcus</taxon>
    </lineage>
</organism>
<proteinExistence type="predicted"/>
<feature type="transmembrane region" description="Helical" evidence="1">
    <location>
        <begin position="112"/>
        <end position="138"/>
    </location>
</feature>
<dbReference type="RefSeq" id="WP_120538548.1">
    <property type="nucleotide sequence ID" value="NZ_RAVZ01000002.1"/>
</dbReference>
<keyword evidence="1" id="KW-0812">Transmembrane</keyword>
<evidence type="ECO:0000256" key="1">
    <source>
        <dbReference type="SAM" id="Phobius"/>
    </source>
</evidence>
<dbReference type="OrthoDB" id="5517788at2"/>
<keyword evidence="3" id="KW-1185">Reference proteome</keyword>
<gene>
    <name evidence="2" type="ORF">D7V88_00235</name>
</gene>
<keyword evidence="1" id="KW-1133">Transmembrane helix</keyword>
<dbReference type="AlphaFoldDB" id="A0A3A8JE88"/>
<reference evidence="3" key="1">
    <citation type="submission" date="2018-09" db="EMBL/GenBank/DDBJ databases">
        <authorList>
            <person name="Livingstone P.G."/>
            <person name="Whitworth D.E."/>
        </authorList>
    </citation>
    <scope>NUCLEOTIDE SEQUENCE [LARGE SCALE GENOMIC DNA]</scope>
    <source>
        <strain evidence="3">CA054A</strain>
    </source>
</reference>
<name>A0A3A8JE88_9BACT</name>
<feature type="transmembrane region" description="Helical" evidence="1">
    <location>
        <begin position="6"/>
        <end position="28"/>
    </location>
</feature>
<comment type="caution">
    <text evidence="2">The sequence shown here is derived from an EMBL/GenBank/DDBJ whole genome shotgun (WGS) entry which is preliminary data.</text>
</comment>
<accession>A0A3A8JE88</accession>
<dbReference type="EMBL" id="RAVZ01000002">
    <property type="protein sequence ID" value="RKG94029.1"/>
    <property type="molecule type" value="Genomic_DNA"/>
</dbReference>